<dbReference type="SUPFAM" id="SSF56112">
    <property type="entry name" value="Protein kinase-like (PK-like)"/>
    <property type="match status" value="1"/>
</dbReference>
<reference evidence="3 4" key="1">
    <citation type="submission" date="2020-07" db="EMBL/GenBank/DDBJ databases">
        <title>Comparative genomics of pyrophilous fungi reveals a link between fire events and developmental genes.</title>
        <authorList>
            <consortium name="DOE Joint Genome Institute"/>
            <person name="Steindorff A.S."/>
            <person name="Carver A."/>
            <person name="Calhoun S."/>
            <person name="Stillman K."/>
            <person name="Liu H."/>
            <person name="Lipzen A."/>
            <person name="Pangilinan J."/>
            <person name="Labutti K."/>
            <person name="Bruns T.D."/>
            <person name="Grigoriev I.V."/>
        </authorList>
    </citation>
    <scope>NUCLEOTIDE SEQUENCE [LARGE SCALE GENOMIC DNA]</scope>
    <source>
        <strain evidence="3 4">CBS 144469</strain>
    </source>
</reference>
<keyword evidence="4" id="KW-1185">Reference proteome</keyword>
<feature type="domain" description="Fungal-type protein kinase" evidence="2">
    <location>
        <begin position="299"/>
        <end position="432"/>
    </location>
</feature>
<feature type="domain" description="Fungal-type protein kinase" evidence="2">
    <location>
        <begin position="152"/>
        <end position="252"/>
    </location>
</feature>
<dbReference type="PANTHER" id="PTHR38248">
    <property type="entry name" value="FUNK1 6"/>
    <property type="match status" value="1"/>
</dbReference>
<dbReference type="InterPro" id="IPR008266">
    <property type="entry name" value="Tyr_kinase_AS"/>
</dbReference>
<name>A0A8H6MCG9_9AGAR</name>
<dbReference type="InterPro" id="IPR040976">
    <property type="entry name" value="Pkinase_fungal"/>
</dbReference>
<dbReference type="Proteomes" id="UP000521943">
    <property type="component" value="Unassembled WGS sequence"/>
</dbReference>
<organism evidence="3 4">
    <name type="scientific">Ephemerocybe angulata</name>
    <dbReference type="NCBI Taxonomy" id="980116"/>
    <lineage>
        <taxon>Eukaryota</taxon>
        <taxon>Fungi</taxon>
        <taxon>Dikarya</taxon>
        <taxon>Basidiomycota</taxon>
        <taxon>Agaricomycotina</taxon>
        <taxon>Agaricomycetes</taxon>
        <taxon>Agaricomycetidae</taxon>
        <taxon>Agaricales</taxon>
        <taxon>Agaricineae</taxon>
        <taxon>Psathyrellaceae</taxon>
        <taxon>Ephemerocybe</taxon>
    </lineage>
</organism>
<gene>
    <name evidence="3" type="ORF">DFP72DRAFT_1092086</name>
</gene>
<dbReference type="Pfam" id="PF17667">
    <property type="entry name" value="Pkinase_fungal"/>
    <property type="match status" value="2"/>
</dbReference>
<evidence type="ECO:0000259" key="2">
    <source>
        <dbReference type="Pfam" id="PF17667"/>
    </source>
</evidence>
<sequence length="595" mass="65929">MKIAPTRSPDWVKGLYGTGHNRTIKKVKAAVKKNGGRVEGIPESPKEKGVLVTALVKVIGVIVQKARRQNLPGESRKVVNSQEEKFQYRNSVGNNLSPSIAIEAAGSSFEEPREEDAIVGFGNVATLFNVKLDAETDDDGPYLKGYSETDDMGLYANFDREGAIFSPLINYHDDFDTFTRAILSLSSTDEEDLGLDTSVQWKVVQGRKISGTIEAYNDRSDTTKTYTMTSVYPSFVRPEVYGRGTVCWDVKDPLTGEVFARGVAGIIQMVSYEDREGLPSGEIKSFRPSFETESGNLMGPNRIFRRLVLKKYGKDIDQFQSQLQLFSALHDVIDAHGKLYMYRNILHRDISSTNILLGLPGASLGSRGVLIDLDHAIEVQLQDSANAESGGAVGTRIFQPYFVLKGSGLYEYRPTHDYLDDLEAIFLILYLIMHEYTAAGKTKPVSFLKAWSHSDPEVGAAAKRELYNGPLDMTAVPEFWSEPCKSALVEFHKFVSGIIVAKEEIVGDMKKSWDVEPMFELHRVVYDHYTRVLDVFKKATEALTSETTPSARIPLAPTTRTNKRTMGNGEMGGDDEGRKHKRACLSASGPDSGEA</sequence>
<dbReference type="InterPro" id="IPR011009">
    <property type="entry name" value="Kinase-like_dom_sf"/>
</dbReference>
<dbReference type="PANTHER" id="PTHR38248:SF2">
    <property type="entry name" value="FUNK1 11"/>
    <property type="match status" value="1"/>
</dbReference>
<dbReference type="PROSITE" id="PS00109">
    <property type="entry name" value="PROTEIN_KINASE_TYR"/>
    <property type="match status" value="1"/>
</dbReference>
<dbReference type="EMBL" id="JACGCI010000011">
    <property type="protein sequence ID" value="KAF6760804.1"/>
    <property type="molecule type" value="Genomic_DNA"/>
</dbReference>
<proteinExistence type="predicted"/>
<evidence type="ECO:0000313" key="4">
    <source>
        <dbReference type="Proteomes" id="UP000521943"/>
    </source>
</evidence>
<evidence type="ECO:0000256" key="1">
    <source>
        <dbReference type="SAM" id="MobiDB-lite"/>
    </source>
</evidence>
<dbReference type="Gene3D" id="1.10.510.10">
    <property type="entry name" value="Transferase(Phosphotransferase) domain 1"/>
    <property type="match status" value="1"/>
</dbReference>
<feature type="region of interest" description="Disordered" evidence="1">
    <location>
        <begin position="546"/>
        <end position="595"/>
    </location>
</feature>
<evidence type="ECO:0000313" key="3">
    <source>
        <dbReference type="EMBL" id="KAF6760804.1"/>
    </source>
</evidence>
<dbReference type="AlphaFoldDB" id="A0A8H6MCG9"/>
<dbReference type="OrthoDB" id="5592585at2759"/>
<comment type="caution">
    <text evidence="3">The sequence shown here is derived from an EMBL/GenBank/DDBJ whole genome shotgun (WGS) entry which is preliminary data.</text>
</comment>
<protein>
    <recommendedName>
        <fullName evidence="2">Fungal-type protein kinase domain-containing protein</fullName>
    </recommendedName>
</protein>
<accession>A0A8H6MCG9</accession>
<dbReference type="GO" id="GO:0004672">
    <property type="term" value="F:protein kinase activity"/>
    <property type="evidence" value="ECO:0007669"/>
    <property type="project" value="InterPro"/>
</dbReference>